<organism evidence="1 2">
    <name type="scientific">Pseudomonas qingdaonensis</name>
    <dbReference type="NCBI Taxonomy" id="2056231"/>
    <lineage>
        <taxon>Bacteria</taxon>
        <taxon>Pseudomonadati</taxon>
        <taxon>Pseudomonadota</taxon>
        <taxon>Gammaproteobacteria</taxon>
        <taxon>Pseudomonadales</taxon>
        <taxon>Pseudomonadaceae</taxon>
        <taxon>Pseudomonas</taxon>
    </lineage>
</organism>
<keyword evidence="2" id="KW-1185">Reference proteome</keyword>
<dbReference type="SUPFAM" id="SSF54523">
    <property type="entry name" value="Pili subunits"/>
    <property type="match status" value="1"/>
</dbReference>
<dbReference type="RefSeq" id="WP_213606620.1">
    <property type="nucleotide sequence ID" value="NZ_CP074676.1"/>
</dbReference>
<evidence type="ECO:0000313" key="2">
    <source>
        <dbReference type="Proteomes" id="UP000678154"/>
    </source>
</evidence>
<dbReference type="GeneID" id="87483964"/>
<protein>
    <submittedName>
        <fullName evidence="1">Prepilin-type N-terminal cleavage/methylation domain-containing protein</fullName>
    </submittedName>
</protein>
<accession>A0ABX8DRP3</accession>
<proteinExistence type="predicted"/>
<dbReference type="NCBIfam" id="TIGR02532">
    <property type="entry name" value="IV_pilin_GFxxxE"/>
    <property type="match status" value="1"/>
</dbReference>
<dbReference type="PROSITE" id="PS00409">
    <property type="entry name" value="PROKAR_NTER_METHYL"/>
    <property type="match status" value="1"/>
</dbReference>
<gene>
    <name evidence="1" type="ORF">KH389_27050</name>
</gene>
<dbReference type="InterPro" id="IPR045584">
    <property type="entry name" value="Pilin-like"/>
</dbReference>
<name>A0ABX8DRP3_9PSED</name>
<dbReference type="EMBL" id="CP074676">
    <property type="protein sequence ID" value="QVL18971.1"/>
    <property type="molecule type" value="Genomic_DNA"/>
</dbReference>
<dbReference type="Proteomes" id="UP000678154">
    <property type="component" value="Chromosome"/>
</dbReference>
<sequence>MKHMQGFTLLEVLAALSLLGLLMVLAASSFKSSGIAAERSQRAAERMEQVLAAQRFLRQSLEGMRDMPRFVGESKKIEYLAAVPLELGRQPKLHRLQFVPEQSGTWTLQITFFDKDNGAPWGESQVLNHHLRDVRINYRGFDDMRRDSGWLEDWPWPQRLPRLVRIQARAEGGVPWPTLSIVVRNNQQTGAGK</sequence>
<dbReference type="InterPro" id="IPR012902">
    <property type="entry name" value="N_methyl_site"/>
</dbReference>
<evidence type="ECO:0000313" key="1">
    <source>
        <dbReference type="EMBL" id="QVL18971.1"/>
    </source>
</evidence>
<dbReference type="Pfam" id="PF07963">
    <property type="entry name" value="N_methyl"/>
    <property type="match status" value="1"/>
</dbReference>
<reference evidence="1 2" key="1">
    <citation type="journal article" date="2016" name="J. Hazard. Mater.">
        <title>A newly isolated Pseudomonas putida S-1 strain for batch-mode-propanethiol degradation and continuous treatment of propanethiol-containing waste gas.</title>
        <authorList>
            <person name="Chen D.Z."/>
            <person name="Sun Y.M."/>
            <person name="Han L.M."/>
            <person name="Chen J."/>
            <person name="Ye J.X."/>
            <person name="Chen J.M."/>
        </authorList>
    </citation>
    <scope>NUCLEOTIDE SEQUENCE [LARGE SCALE GENOMIC DNA]</scope>
    <source>
        <strain evidence="1 2">S-1</strain>
    </source>
</reference>